<evidence type="ECO:0000313" key="3">
    <source>
        <dbReference type="Proteomes" id="UP000186804"/>
    </source>
</evidence>
<proteinExistence type="predicted"/>
<feature type="coiled-coil region" evidence="1">
    <location>
        <begin position="591"/>
        <end position="744"/>
    </location>
</feature>
<name>A0A1J4MNR3_9CRYT</name>
<dbReference type="VEuPathDB" id="CryptoDB:cand_029220"/>
<reference evidence="2 3" key="1">
    <citation type="submission" date="2016-10" db="EMBL/GenBank/DDBJ databases">
        <title>Reductive evolution of mitochondrial metabolism and differential evolution of invasion-related proteins in Cryptosporidium.</title>
        <authorList>
            <person name="Liu S."/>
            <person name="Roellig D.M."/>
            <person name="Guo Y."/>
            <person name="Li N."/>
            <person name="Frace M.A."/>
            <person name="Tang K."/>
            <person name="Zhang L."/>
            <person name="Feng Y."/>
            <person name="Xiao L."/>
        </authorList>
    </citation>
    <scope>NUCLEOTIDE SEQUENCE [LARGE SCALE GENOMIC DNA]</scope>
    <source>
        <strain evidence="2">30847</strain>
    </source>
</reference>
<comment type="caution">
    <text evidence="2">The sequence shown here is derived from an EMBL/GenBank/DDBJ whole genome shotgun (WGS) entry which is preliminary data.</text>
</comment>
<evidence type="ECO:0000313" key="2">
    <source>
        <dbReference type="EMBL" id="OII75838.1"/>
    </source>
</evidence>
<feature type="coiled-coil region" evidence="1">
    <location>
        <begin position="204"/>
        <end position="515"/>
    </location>
</feature>
<evidence type="ECO:0000256" key="1">
    <source>
        <dbReference type="SAM" id="Coils"/>
    </source>
</evidence>
<dbReference type="OrthoDB" id="344009at2759"/>
<accession>A0A1J4MNR3</accession>
<sequence>MTRAPFQSTSPRNLEFLPNFTKLGGLTDTSSISQNKLEKQLRNLRKRAESGDYNTISNQIENSSNSGEQVNAISTSNSTYLPITNTPRGSLISTLQAELASLRREHSTLEKQYKQEFLKRADLENLQQIVKDQKLQIRELRNQLSDEKRRLLNKEKISKSNSTTKLNTVEQWKEKYMKSENEKLLKCSQLTEKENQCIQLLRKVDILHDQLKEFKLLKEQVKDQNLLIKELQNRGRCLIEQNKVNLDKSVEVEIHLEQMNEYQMELINLRSQVEELTKEKKISEEERIKYIEDHNVKNKLLEVEKLNEQLEKDIQDLHLVEQRLNNEVSRLENINQVTTSDFDELKFTNKLVQEELDKVTNERSELLNLNLKLKSNISELNIENNKLKEELSELNEKQEQKIAEISKANALLKEFEGIELENNQLKDKLNINETEIKEIKSYINNLELTIDKFKIEKQIIQQQKNEINELKILNRANEVRLSEVSDLKTNLESENKKSQEIIEEMKKKYATLELTKINIHSNYDSTIKELEELKETNLIYGVHIFEANKINMLLTQELEESKKIGDSLRGRLTQVEEELRNKTDITINCRCKELLINNQRLIEELERLNSEFEKTRNTTVNEKMQLSQEIDNLNNKLKQLQDRKEELTSEFRNLSNKAEENNLIIDLLKTELKNKEIELNKLSGIKKTINEKEYNLNMVKEELTTCLTELGDRNQLLENTRNDLNELKELNNTLETKVTTLITEINNRDLRNIELITELKKLLYGSEQAKDFINNCTRKSEDTDLPYIIETISQYIRDMESKCVNLDKYNYLEIECSIEYQKGIEIIDNSQECNVDNVIRGHLEEFRDQNRRFLERIFTLENLITYISKEKESLNMRLQEFEGCNCSNLLRNCNDNLNYSTPVLLVDAASYTRPKCDVLNYTDANNKVKHKYVQNLRNEILYLKNMNKELIDQLSKKEILLFSCTKYENNFDLNSDYYKLRLERLENELLNIYANMMHNSQGDDCLEGKSKCKTCRYIEDIYHNYINK</sequence>
<dbReference type="AlphaFoldDB" id="A0A1J4MNR3"/>
<dbReference type="EMBL" id="LRBS01000080">
    <property type="protein sequence ID" value="OII75838.1"/>
    <property type="molecule type" value="Genomic_DNA"/>
</dbReference>
<feature type="coiled-coil region" evidence="1">
    <location>
        <begin position="92"/>
        <end position="157"/>
    </location>
</feature>
<gene>
    <name evidence="2" type="ORF">cand_029220</name>
</gene>
<organism evidence="2 3">
    <name type="scientific">Cryptosporidium andersoni</name>
    <dbReference type="NCBI Taxonomy" id="117008"/>
    <lineage>
        <taxon>Eukaryota</taxon>
        <taxon>Sar</taxon>
        <taxon>Alveolata</taxon>
        <taxon>Apicomplexa</taxon>
        <taxon>Conoidasida</taxon>
        <taxon>Coccidia</taxon>
        <taxon>Eucoccidiorida</taxon>
        <taxon>Eimeriorina</taxon>
        <taxon>Cryptosporidiidae</taxon>
        <taxon>Cryptosporidium</taxon>
    </lineage>
</organism>
<dbReference type="RefSeq" id="XP_067067684.1">
    <property type="nucleotide sequence ID" value="XM_067213149.1"/>
</dbReference>
<keyword evidence="1" id="KW-0175">Coiled coil</keyword>
<keyword evidence="3" id="KW-1185">Reference proteome</keyword>
<dbReference type="GeneID" id="92367106"/>
<dbReference type="Proteomes" id="UP000186804">
    <property type="component" value="Unassembled WGS sequence"/>
</dbReference>
<protein>
    <submittedName>
        <fullName evidence="2">Uncharacterized protein</fullName>
    </submittedName>
</protein>